<gene>
    <name evidence="2" type="ORF">RAN3_1882</name>
</gene>
<accession>A0A484VBB8</accession>
<evidence type="ECO:0000313" key="2">
    <source>
        <dbReference type="EMBL" id="VFR96510.1"/>
    </source>
</evidence>
<feature type="region of interest" description="Disordered" evidence="1">
    <location>
        <begin position="56"/>
        <end position="92"/>
    </location>
</feature>
<dbReference type="EMBL" id="CAADIO010000049">
    <property type="protein sequence ID" value="VFR96510.1"/>
    <property type="molecule type" value="Genomic_DNA"/>
</dbReference>
<sequence>MEPQAHGGALKREHDTPVPVEVEGDDMLKLLKMIALGHVEVSALQVRAAIAAVQYEHAKPAEGGKKDARRGAAKTASAGKYAPAAPPPRLVQ</sequence>
<reference evidence="2" key="1">
    <citation type="submission" date="2019-03" db="EMBL/GenBank/DDBJ databases">
        <authorList>
            <person name="Danneels B."/>
        </authorList>
    </citation>
    <scope>NUCLEOTIDE SEQUENCE</scope>
</reference>
<evidence type="ECO:0000256" key="1">
    <source>
        <dbReference type="SAM" id="MobiDB-lite"/>
    </source>
</evidence>
<feature type="region of interest" description="Disordered" evidence="1">
    <location>
        <begin position="1"/>
        <end position="20"/>
    </location>
</feature>
<proteinExistence type="predicted"/>
<protein>
    <submittedName>
        <fullName evidence="2">Uncharacterized protein</fullName>
    </submittedName>
</protein>
<organism evidence="2">
    <name type="scientific">plant metagenome</name>
    <dbReference type="NCBI Taxonomy" id="1297885"/>
    <lineage>
        <taxon>unclassified sequences</taxon>
        <taxon>metagenomes</taxon>
        <taxon>organismal metagenomes</taxon>
    </lineage>
</organism>
<dbReference type="AlphaFoldDB" id="A0A484VBB8"/>
<name>A0A484VBB8_9ZZZZ</name>
<feature type="compositionally biased region" description="Basic and acidic residues" evidence="1">
    <location>
        <begin position="56"/>
        <end position="70"/>
    </location>
</feature>